<evidence type="ECO:0000256" key="1">
    <source>
        <dbReference type="ARBA" id="ARBA00022723"/>
    </source>
</evidence>
<dbReference type="Pfam" id="PF00096">
    <property type="entry name" value="zf-C2H2"/>
    <property type="match status" value="1"/>
</dbReference>
<dbReference type="EMBL" id="CVRI01000048">
    <property type="protein sequence ID" value="CRK98800.1"/>
    <property type="molecule type" value="Genomic_DNA"/>
</dbReference>
<evidence type="ECO:0000256" key="5">
    <source>
        <dbReference type="PROSITE-ProRule" id="PRU00042"/>
    </source>
</evidence>
<proteinExistence type="predicted"/>
<dbReference type="SMART" id="SM00355">
    <property type="entry name" value="ZnF_C2H2"/>
    <property type="match status" value="9"/>
</dbReference>
<feature type="domain" description="C2H2-type" evidence="7">
    <location>
        <begin position="267"/>
        <end position="299"/>
    </location>
</feature>
<protein>
    <submittedName>
        <fullName evidence="8">CLUMA_CG012035, isoform A</fullName>
    </submittedName>
</protein>
<keyword evidence="3 5" id="KW-0863">Zinc-finger</keyword>
<dbReference type="AlphaFoldDB" id="A0A1J1IF07"/>
<dbReference type="Pfam" id="PF12874">
    <property type="entry name" value="zf-met"/>
    <property type="match status" value="1"/>
</dbReference>
<evidence type="ECO:0000256" key="4">
    <source>
        <dbReference type="ARBA" id="ARBA00022833"/>
    </source>
</evidence>
<evidence type="ECO:0000256" key="3">
    <source>
        <dbReference type="ARBA" id="ARBA00022771"/>
    </source>
</evidence>
<dbReference type="OrthoDB" id="8117106at2759"/>
<keyword evidence="9" id="KW-1185">Reference proteome</keyword>
<feature type="domain" description="C2H2-type" evidence="7">
    <location>
        <begin position="124"/>
        <end position="152"/>
    </location>
</feature>
<gene>
    <name evidence="8" type="ORF">CLUMA_CG012035</name>
</gene>
<dbReference type="InterPro" id="IPR013087">
    <property type="entry name" value="Znf_C2H2_type"/>
</dbReference>
<accession>A0A1J1IF07</accession>
<evidence type="ECO:0000259" key="7">
    <source>
        <dbReference type="PROSITE" id="PS50157"/>
    </source>
</evidence>
<feature type="non-terminal residue" evidence="8">
    <location>
        <position position="1"/>
    </location>
</feature>
<reference evidence="8 9" key="1">
    <citation type="submission" date="2015-04" db="EMBL/GenBank/DDBJ databases">
        <authorList>
            <person name="Syromyatnikov M.Y."/>
            <person name="Popov V.N."/>
        </authorList>
    </citation>
    <scope>NUCLEOTIDE SEQUENCE [LARGE SCALE GENOMIC DNA]</scope>
</reference>
<keyword evidence="2" id="KW-0677">Repeat</keyword>
<evidence type="ECO:0000256" key="2">
    <source>
        <dbReference type="ARBA" id="ARBA00022737"/>
    </source>
</evidence>
<dbReference type="Gene3D" id="3.30.160.60">
    <property type="entry name" value="Classic Zinc Finger"/>
    <property type="match status" value="5"/>
</dbReference>
<feature type="domain" description="C2H2-type" evidence="7">
    <location>
        <begin position="369"/>
        <end position="396"/>
    </location>
</feature>
<dbReference type="InterPro" id="IPR036236">
    <property type="entry name" value="Znf_C2H2_sf"/>
</dbReference>
<dbReference type="PROSITE" id="PS50157">
    <property type="entry name" value="ZINC_FINGER_C2H2_2"/>
    <property type="match status" value="6"/>
</dbReference>
<evidence type="ECO:0000313" key="9">
    <source>
        <dbReference type="Proteomes" id="UP000183832"/>
    </source>
</evidence>
<keyword evidence="1" id="KW-0479">Metal-binding</keyword>
<feature type="region of interest" description="Disordered" evidence="6">
    <location>
        <begin position="60"/>
        <end position="79"/>
    </location>
</feature>
<feature type="domain" description="C2H2-type" evidence="7">
    <location>
        <begin position="208"/>
        <end position="236"/>
    </location>
</feature>
<dbReference type="PANTHER" id="PTHR24379:SF121">
    <property type="entry name" value="C2H2-TYPE DOMAIN-CONTAINING PROTEIN"/>
    <property type="match status" value="1"/>
</dbReference>
<organism evidence="8 9">
    <name type="scientific">Clunio marinus</name>
    <dbReference type="NCBI Taxonomy" id="568069"/>
    <lineage>
        <taxon>Eukaryota</taxon>
        <taxon>Metazoa</taxon>
        <taxon>Ecdysozoa</taxon>
        <taxon>Arthropoda</taxon>
        <taxon>Hexapoda</taxon>
        <taxon>Insecta</taxon>
        <taxon>Pterygota</taxon>
        <taxon>Neoptera</taxon>
        <taxon>Endopterygota</taxon>
        <taxon>Diptera</taxon>
        <taxon>Nematocera</taxon>
        <taxon>Chironomoidea</taxon>
        <taxon>Chironomidae</taxon>
        <taxon>Clunio</taxon>
    </lineage>
</organism>
<feature type="domain" description="C2H2-type" evidence="7">
    <location>
        <begin position="179"/>
        <end position="207"/>
    </location>
</feature>
<dbReference type="Proteomes" id="UP000183832">
    <property type="component" value="Unassembled WGS sequence"/>
</dbReference>
<dbReference type="GO" id="GO:0008270">
    <property type="term" value="F:zinc ion binding"/>
    <property type="evidence" value="ECO:0007669"/>
    <property type="project" value="UniProtKB-KW"/>
</dbReference>
<feature type="domain" description="C2H2-type" evidence="7">
    <location>
        <begin position="340"/>
        <end position="368"/>
    </location>
</feature>
<dbReference type="STRING" id="568069.A0A1J1IF07"/>
<dbReference type="PROSITE" id="PS00028">
    <property type="entry name" value="ZINC_FINGER_C2H2_1"/>
    <property type="match status" value="5"/>
</dbReference>
<keyword evidence="4" id="KW-0862">Zinc</keyword>
<sequence length="405" mass="47714">IDPNDINLPQKLCCDCIRSIQTTCNLIQLCRETDNLMKQRYQLEIEKVVIKDEYFNGNSSFSQDENDQEYSNEELLQDKENSSHLQHSRKLIEKPHGTSPKNQKFIKKVNDLRPKNKKPEECDYRCFICDKIFDLISTKDLHVKQDHVGMKICKICNIRKQTPIALESHLRFHNFGYRFLCSICGKSFRYRNLLESHLKIEHYNSIKFYCDVCPYTTKFKINLERHVKSVHMKLKNFRCDKCNDHEYSTQVGLNLHLYRVHGVEAPVTCANCLQGFTFESELRVHKKHCTGSKHRTKKARPQDAPVDILENGFRCRICFQMYNTRSKWSVHFHHKHKNSNICSICDKQMASSTSLFKHIQVQHNNIKKFQCNICMKAFGFKHSLESHKNTHTGEKPFSCNLYSHD</sequence>
<dbReference type="SUPFAM" id="SSF57667">
    <property type="entry name" value="beta-beta-alpha zinc fingers"/>
    <property type="match status" value="3"/>
</dbReference>
<name>A0A1J1IF07_9DIPT</name>
<evidence type="ECO:0000256" key="6">
    <source>
        <dbReference type="SAM" id="MobiDB-lite"/>
    </source>
</evidence>
<evidence type="ECO:0000313" key="8">
    <source>
        <dbReference type="EMBL" id="CRK98800.1"/>
    </source>
</evidence>
<dbReference type="PANTHER" id="PTHR24379">
    <property type="entry name" value="KRAB AND ZINC FINGER DOMAIN-CONTAINING"/>
    <property type="match status" value="1"/>
</dbReference>